<evidence type="ECO:0000313" key="2">
    <source>
        <dbReference type="Proteomes" id="UP000016933"/>
    </source>
</evidence>
<dbReference type="EMBL" id="KB446545">
    <property type="protein sequence ID" value="EME39210.1"/>
    <property type="molecule type" value="Genomic_DNA"/>
</dbReference>
<reference evidence="1 2" key="2">
    <citation type="journal article" date="2012" name="PLoS Pathog.">
        <title>Diverse lifestyles and strategies of plant pathogenesis encoded in the genomes of eighteen Dothideomycetes fungi.</title>
        <authorList>
            <person name="Ohm R.A."/>
            <person name="Feau N."/>
            <person name="Henrissat B."/>
            <person name="Schoch C.L."/>
            <person name="Horwitz B.A."/>
            <person name="Barry K.W."/>
            <person name="Condon B.J."/>
            <person name="Copeland A.C."/>
            <person name="Dhillon B."/>
            <person name="Glaser F."/>
            <person name="Hesse C.N."/>
            <person name="Kosti I."/>
            <person name="LaButti K."/>
            <person name="Lindquist E.A."/>
            <person name="Lucas S."/>
            <person name="Salamov A.A."/>
            <person name="Bradshaw R.E."/>
            <person name="Ciuffetti L."/>
            <person name="Hamelin R.C."/>
            <person name="Kema G.H.J."/>
            <person name="Lawrence C."/>
            <person name="Scott J.A."/>
            <person name="Spatafora J.W."/>
            <person name="Turgeon B.G."/>
            <person name="de Wit P.J.G.M."/>
            <person name="Zhong S."/>
            <person name="Goodwin S.B."/>
            <person name="Grigoriev I.V."/>
        </authorList>
    </citation>
    <scope>NUCLEOTIDE SEQUENCE [LARGE SCALE GENOMIC DNA]</scope>
    <source>
        <strain evidence="2">NZE10 / CBS 128990</strain>
    </source>
</reference>
<keyword evidence="2" id="KW-1185">Reference proteome</keyword>
<evidence type="ECO:0000313" key="1">
    <source>
        <dbReference type="EMBL" id="EME39210.1"/>
    </source>
</evidence>
<proteinExistence type="predicted"/>
<accession>M2YJY9</accession>
<sequence length="84" mass="9804">MFYDTQQEGTYTLCRFGSEYCIEREKRRLQRYARSPEALRSSPIHAGSKGTIFTASLGCEQFLVDQPHRRWEMMMHAVCMSCST</sequence>
<dbReference type="Proteomes" id="UP000016933">
    <property type="component" value="Unassembled WGS sequence"/>
</dbReference>
<dbReference type="HOGENOM" id="CLU_2527427_0_0_1"/>
<reference evidence="2" key="1">
    <citation type="journal article" date="2012" name="PLoS Genet.">
        <title>The genomes of the fungal plant pathogens Cladosporium fulvum and Dothistroma septosporum reveal adaptation to different hosts and lifestyles but also signatures of common ancestry.</title>
        <authorList>
            <person name="de Wit P.J.G.M."/>
            <person name="van der Burgt A."/>
            <person name="Oekmen B."/>
            <person name="Stergiopoulos I."/>
            <person name="Abd-Elsalam K.A."/>
            <person name="Aerts A.L."/>
            <person name="Bahkali A.H."/>
            <person name="Beenen H.G."/>
            <person name="Chettri P."/>
            <person name="Cox M.P."/>
            <person name="Datema E."/>
            <person name="de Vries R.P."/>
            <person name="Dhillon B."/>
            <person name="Ganley A.R."/>
            <person name="Griffiths S.A."/>
            <person name="Guo Y."/>
            <person name="Hamelin R.C."/>
            <person name="Henrissat B."/>
            <person name="Kabir M.S."/>
            <person name="Jashni M.K."/>
            <person name="Kema G."/>
            <person name="Klaubauf S."/>
            <person name="Lapidus A."/>
            <person name="Levasseur A."/>
            <person name="Lindquist E."/>
            <person name="Mehrabi R."/>
            <person name="Ohm R.A."/>
            <person name="Owen T.J."/>
            <person name="Salamov A."/>
            <person name="Schwelm A."/>
            <person name="Schijlen E."/>
            <person name="Sun H."/>
            <person name="van den Burg H.A."/>
            <person name="van Ham R.C.H.J."/>
            <person name="Zhang S."/>
            <person name="Goodwin S.B."/>
            <person name="Grigoriev I.V."/>
            <person name="Collemare J."/>
            <person name="Bradshaw R.E."/>
        </authorList>
    </citation>
    <scope>NUCLEOTIDE SEQUENCE [LARGE SCALE GENOMIC DNA]</scope>
    <source>
        <strain evidence="2">NZE10 / CBS 128990</strain>
    </source>
</reference>
<protein>
    <submittedName>
        <fullName evidence="1">Uncharacterized protein</fullName>
    </submittedName>
</protein>
<gene>
    <name evidence="1" type="ORF">DOTSEDRAFT_91642</name>
</gene>
<name>M2YJY9_DOTSN</name>
<organism evidence="1 2">
    <name type="scientific">Dothistroma septosporum (strain NZE10 / CBS 128990)</name>
    <name type="common">Red band needle blight fungus</name>
    <name type="synonym">Mycosphaerella pini</name>
    <dbReference type="NCBI Taxonomy" id="675120"/>
    <lineage>
        <taxon>Eukaryota</taxon>
        <taxon>Fungi</taxon>
        <taxon>Dikarya</taxon>
        <taxon>Ascomycota</taxon>
        <taxon>Pezizomycotina</taxon>
        <taxon>Dothideomycetes</taxon>
        <taxon>Dothideomycetidae</taxon>
        <taxon>Mycosphaerellales</taxon>
        <taxon>Mycosphaerellaceae</taxon>
        <taxon>Dothistroma</taxon>
    </lineage>
</organism>
<dbReference type="AlphaFoldDB" id="M2YJY9"/>